<dbReference type="SUPFAM" id="SSF89562">
    <property type="entry name" value="RraA-like"/>
    <property type="match status" value="1"/>
</dbReference>
<accession>A0A3D8PD77</accession>
<dbReference type="GO" id="GO:0046872">
    <property type="term" value="F:metal ion binding"/>
    <property type="evidence" value="ECO:0007669"/>
    <property type="project" value="UniProtKB-KW"/>
</dbReference>
<feature type="binding site" evidence="5">
    <location>
        <position position="125"/>
    </location>
    <ligand>
        <name>Mg(2+)</name>
        <dbReference type="ChEBI" id="CHEBI:18420"/>
    </ligand>
</feature>
<dbReference type="CDD" id="cd16841">
    <property type="entry name" value="RraA_family"/>
    <property type="match status" value="1"/>
</dbReference>
<dbReference type="InterPro" id="IPR005493">
    <property type="entry name" value="RraA/RraA-like"/>
</dbReference>
<evidence type="ECO:0000256" key="3">
    <source>
        <dbReference type="ARBA" id="ARBA00029596"/>
    </source>
</evidence>
<dbReference type="RefSeq" id="WP_115754925.1">
    <property type="nucleotide sequence ID" value="NZ_QFCQ01000015.1"/>
</dbReference>
<evidence type="ECO:0000256" key="2">
    <source>
        <dbReference type="ARBA" id="ARBA00016549"/>
    </source>
</evidence>
<evidence type="ECO:0000256" key="1">
    <source>
        <dbReference type="ARBA" id="ARBA00001968"/>
    </source>
</evidence>
<dbReference type="PANTHER" id="PTHR33254:SF4">
    <property type="entry name" value="4-HYDROXY-4-METHYL-2-OXOGLUTARATE ALDOLASE 3-RELATED"/>
    <property type="match status" value="1"/>
</dbReference>
<comment type="cofactor">
    <cofactor evidence="5">
        <name>Mg(2+)</name>
        <dbReference type="ChEBI" id="CHEBI:18420"/>
    </cofactor>
</comment>
<feature type="binding site" evidence="5">
    <location>
        <position position="124"/>
    </location>
    <ligand>
        <name>Mg(2+)</name>
        <dbReference type="ChEBI" id="CHEBI:18420"/>
    </ligand>
</feature>
<dbReference type="Gene3D" id="3.50.30.40">
    <property type="entry name" value="Ribonuclease E inhibitor RraA/RraA-like"/>
    <property type="match status" value="1"/>
</dbReference>
<proteinExistence type="predicted"/>
<gene>
    <name evidence="6" type="ORF">DIE28_04620</name>
</gene>
<dbReference type="Pfam" id="PF03737">
    <property type="entry name" value="RraA-like"/>
    <property type="match status" value="1"/>
</dbReference>
<name>A0A3D8PD77_9RHOB</name>
<dbReference type="EMBL" id="QFCQ01000015">
    <property type="protein sequence ID" value="RDW14036.1"/>
    <property type="molecule type" value="Genomic_DNA"/>
</dbReference>
<comment type="caution">
    <text evidence="6">The sequence shown here is derived from an EMBL/GenBank/DDBJ whole genome shotgun (WGS) entry which is preliminary data.</text>
</comment>
<reference evidence="6 7" key="1">
    <citation type="submission" date="2018-05" db="EMBL/GenBank/DDBJ databases">
        <title>Whole genome sequencing of Paracoccus thiocyanatus SST.</title>
        <authorList>
            <person name="Ghosh W."/>
            <person name="Rameez M.J."/>
            <person name="Roy C."/>
        </authorList>
    </citation>
    <scope>NUCLEOTIDE SEQUENCE [LARGE SCALE GENOMIC DNA]</scope>
    <source>
        <strain evidence="6 7">SST</strain>
    </source>
</reference>
<dbReference type="InterPro" id="IPR036704">
    <property type="entry name" value="RraA/RraA-like_sf"/>
</dbReference>
<protein>
    <recommendedName>
        <fullName evidence="2">Putative 4-hydroxy-4-methyl-2-oxoglutarate aldolase</fullName>
    </recommendedName>
    <alternativeName>
        <fullName evidence="3">Regulator of ribonuclease activity homolog</fullName>
    </alternativeName>
    <alternativeName>
        <fullName evidence="4">RraA-like protein</fullName>
    </alternativeName>
</protein>
<keyword evidence="7" id="KW-1185">Reference proteome</keyword>
<keyword evidence="5" id="KW-0479">Metal-binding</keyword>
<evidence type="ECO:0000313" key="6">
    <source>
        <dbReference type="EMBL" id="RDW14036.1"/>
    </source>
</evidence>
<sequence>MSIKMDELIDAIGKGLNSAAVADALRVTGGHERVIAGTSNNIRWATTREMVVGRAHTIRMMKSDVRIPDGRQRWHEAWDAANPNDVIVVEVDPDLDISAILGDVTSHGLKRQGAAAVVTDGYVRDVGRIRKIGLPIWSRGITMRSIESDMVTTTFGEPVVCDGMPVSPGDLVIADEDGIAIVTQQQLDEVLNVVKMIAENENLTHGNLEAGQQLAEAFSWHSEMRGS</sequence>
<dbReference type="PANTHER" id="PTHR33254">
    <property type="entry name" value="4-HYDROXY-4-METHYL-2-OXOGLUTARATE ALDOLASE 3-RELATED"/>
    <property type="match status" value="1"/>
</dbReference>
<dbReference type="AlphaFoldDB" id="A0A3D8PD77"/>
<evidence type="ECO:0000256" key="4">
    <source>
        <dbReference type="ARBA" id="ARBA00030169"/>
    </source>
</evidence>
<evidence type="ECO:0000256" key="5">
    <source>
        <dbReference type="PIRSR" id="PIRSR605493-1"/>
    </source>
</evidence>
<keyword evidence="5" id="KW-0460">Magnesium</keyword>
<comment type="cofactor">
    <cofactor evidence="1">
        <name>a divalent metal cation</name>
        <dbReference type="ChEBI" id="CHEBI:60240"/>
    </cofactor>
</comment>
<organism evidence="6 7">
    <name type="scientific">Paracoccus thiocyanatus</name>
    <dbReference type="NCBI Taxonomy" id="34006"/>
    <lineage>
        <taxon>Bacteria</taxon>
        <taxon>Pseudomonadati</taxon>
        <taxon>Pseudomonadota</taxon>
        <taxon>Alphaproteobacteria</taxon>
        <taxon>Rhodobacterales</taxon>
        <taxon>Paracoccaceae</taxon>
        <taxon>Paracoccus</taxon>
    </lineage>
</organism>
<dbReference type="Proteomes" id="UP000256679">
    <property type="component" value="Unassembled WGS sequence"/>
</dbReference>
<evidence type="ECO:0000313" key="7">
    <source>
        <dbReference type="Proteomes" id="UP000256679"/>
    </source>
</evidence>